<protein>
    <recommendedName>
        <fullName evidence="3">Ig-like domain-containing protein</fullName>
    </recommendedName>
</protein>
<feature type="domain" description="Ig-like" evidence="3">
    <location>
        <begin position="21"/>
        <end position="109"/>
    </location>
</feature>
<evidence type="ECO:0000259" key="3">
    <source>
        <dbReference type="PROSITE" id="PS50835"/>
    </source>
</evidence>
<dbReference type="GO" id="GO:0007166">
    <property type="term" value="P:cell surface receptor signaling pathway"/>
    <property type="evidence" value="ECO:0007669"/>
    <property type="project" value="TreeGrafter"/>
</dbReference>
<keyword evidence="5" id="KW-1185">Reference proteome</keyword>
<dbReference type="SUPFAM" id="SSF48726">
    <property type="entry name" value="Immunoglobulin"/>
    <property type="match status" value="1"/>
</dbReference>
<dbReference type="Gene3D" id="2.60.40.10">
    <property type="entry name" value="Immunoglobulins"/>
    <property type="match status" value="1"/>
</dbReference>
<dbReference type="Ensembl" id="ENSCSRT00000016493.1">
    <property type="protein sequence ID" value="ENSCSRP00000015818.1"/>
    <property type="gene ID" value="ENSCSRG00000012081.1"/>
</dbReference>
<reference evidence="4" key="2">
    <citation type="submission" date="2025-09" db="UniProtKB">
        <authorList>
            <consortium name="Ensembl"/>
        </authorList>
    </citation>
    <scope>IDENTIFICATION</scope>
</reference>
<name>A0A8C3SNL0_CHESE</name>
<accession>A0A8C3SNL0</accession>
<evidence type="ECO:0000256" key="1">
    <source>
        <dbReference type="ARBA" id="ARBA00022729"/>
    </source>
</evidence>
<dbReference type="InterPro" id="IPR036179">
    <property type="entry name" value="Ig-like_dom_sf"/>
</dbReference>
<dbReference type="PANTHER" id="PTHR23268:SF28">
    <property type="entry name" value="T CELL RECEPTOR BETA VARIABLE 19"/>
    <property type="match status" value="1"/>
</dbReference>
<evidence type="ECO:0000313" key="4">
    <source>
        <dbReference type="Ensembl" id="ENSCSRP00000015818.1"/>
    </source>
</evidence>
<keyword evidence="1" id="KW-0732">Signal</keyword>
<organism evidence="4 5">
    <name type="scientific">Chelydra serpentina</name>
    <name type="common">Snapping turtle</name>
    <name type="synonym">Testudo serpentina</name>
    <dbReference type="NCBI Taxonomy" id="8475"/>
    <lineage>
        <taxon>Eukaryota</taxon>
        <taxon>Metazoa</taxon>
        <taxon>Chordata</taxon>
        <taxon>Craniata</taxon>
        <taxon>Vertebrata</taxon>
        <taxon>Euteleostomi</taxon>
        <taxon>Archelosauria</taxon>
        <taxon>Testudinata</taxon>
        <taxon>Testudines</taxon>
        <taxon>Cryptodira</taxon>
        <taxon>Durocryptodira</taxon>
        <taxon>Americhelydia</taxon>
        <taxon>Chelydroidea</taxon>
        <taxon>Chelydridae</taxon>
        <taxon>Chelydra</taxon>
    </lineage>
</organism>
<proteinExistence type="predicted"/>
<dbReference type="SMART" id="SM00406">
    <property type="entry name" value="IGv"/>
    <property type="match status" value="1"/>
</dbReference>
<evidence type="ECO:0000313" key="5">
    <source>
        <dbReference type="Proteomes" id="UP000694403"/>
    </source>
</evidence>
<dbReference type="PROSITE" id="PS50835">
    <property type="entry name" value="IG_LIKE"/>
    <property type="match status" value="1"/>
</dbReference>
<dbReference type="AlphaFoldDB" id="A0A8C3SNL0"/>
<sequence>SDVRNTAHLFLVFCFTGHTDTKITQISSLVLKRGQTAQLTCRQTDSHNSMYWYQQQQGKGLQLIYYSFGEKNTEKGDIKDGFTASRPQIEVFDLNITSVKIEHSAVYFCASSLDTVLQSHLLPLQKPPSFPPHSLREQLLPSPYKREIRLLSYRKKKLSTLRNHSSIGLERTSLGHLVQFPALRQD</sequence>
<dbReference type="Pfam" id="PF07686">
    <property type="entry name" value="V-set"/>
    <property type="match status" value="1"/>
</dbReference>
<dbReference type="InterPro" id="IPR007110">
    <property type="entry name" value="Ig-like_dom"/>
</dbReference>
<dbReference type="InterPro" id="IPR013783">
    <property type="entry name" value="Ig-like_fold"/>
</dbReference>
<dbReference type="InterPro" id="IPR003599">
    <property type="entry name" value="Ig_sub"/>
</dbReference>
<dbReference type="InterPro" id="IPR013106">
    <property type="entry name" value="Ig_V-set"/>
</dbReference>
<dbReference type="InterPro" id="IPR050413">
    <property type="entry name" value="TCR_beta_variable"/>
</dbReference>
<evidence type="ECO:0000256" key="2">
    <source>
        <dbReference type="ARBA" id="ARBA00022859"/>
    </source>
</evidence>
<reference evidence="4" key="1">
    <citation type="submission" date="2025-08" db="UniProtKB">
        <authorList>
            <consortium name="Ensembl"/>
        </authorList>
    </citation>
    <scope>IDENTIFICATION</scope>
</reference>
<dbReference type="Proteomes" id="UP000694403">
    <property type="component" value="Unplaced"/>
</dbReference>
<keyword evidence="2" id="KW-0391">Immunity</keyword>
<dbReference type="PANTHER" id="PTHR23268">
    <property type="entry name" value="T-CELL RECEPTOR BETA CHAIN"/>
    <property type="match status" value="1"/>
</dbReference>
<dbReference type="SMART" id="SM00409">
    <property type="entry name" value="IG"/>
    <property type="match status" value="1"/>
</dbReference>
<dbReference type="GO" id="GO:0002376">
    <property type="term" value="P:immune system process"/>
    <property type="evidence" value="ECO:0007669"/>
    <property type="project" value="UniProtKB-KW"/>
</dbReference>
<dbReference type="GO" id="GO:0005886">
    <property type="term" value="C:plasma membrane"/>
    <property type="evidence" value="ECO:0007669"/>
    <property type="project" value="TreeGrafter"/>
</dbReference>